<dbReference type="InterPro" id="IPR013107">
    <property type="entry name" value="Acyl-CoA_DH_C"/>
</dbReference>
<dbReference type="InterPro" id="IPR046373">
    <property type="entry name" value="Acyl-CoA_Oxase/DH_mid-dom_sf"/>
</dbReference>
<dbReference type="Proteomes" id="UP000013569">
    <property type="component" value="Unassembled WGS sequence"/>
</dbReference>
<organism evidence="4 5">
    <name type="scientific">Gordonia terrae C-6</name>
    <dbReference type="NCBI Taxonomy" id="1316928"/>
    <lineage>
        <taxon>Bacteria</taxon>
        <taxon>Bacillati</taxon>
        <taxon>Actinomycetota</taxon>
        <taxon>Actinomycetes</taxon>
        <taxon>Mycobacteriales</taxon>
        <taxon>Gordoniaceae</taxon>
        <taxon>Gordonia</taxon>
    </lineage>
</organism>
<dbReference type="EMBL" id="AQPW01000003">
    <property type="protein sequence ID" value="EON34086.1"/>
    <property type="molecule type" value="Genomic_DNA"/>
</dbReference>
<evidence type="ECO:0000313" key="5">
    <source>
        <dbReference type="Proteomes" id="UP000013569"/>
    </source>
</evidence>
<dbReference type="InterPro" id="IPR037069">
    <property type="entry name" value="AcylCoA_DH/ox_N_sf"/>
</dbReference>
<comment type="caution">
    <text evidence="4">The sequence shown here is derived from an EMBL/GenBank/DDBJ whole genome shotgun (WGS) entry which is preliminary data.</text>
</comment>
<feature type="domain" description="Acyl-CoA dehydrogenase/oxidase N-terminal" evidence="2">
    <location>
        <begin position="39"/>
        <end position="106"/>
    </location>
</feature>
<gene>
    <name evidence="4" type="ORF">GTC6_03880</name>
</gene>
<dbReference type="Pfam" id="PF02771">
    <property type="entry name" value="Acyl-CoA_dh_N"/>
    <property type="match status" value="1"/>
</dbReference>
<dbReference type="PATRIC" id="fig|1316928.3.peg.785"/>
<sequence length="409" mass="44046">MDIRTEGMVMTEVLSPDTTATSSKEADYLQRARSITSLIRDEAAAIERERTITKPVADALVELGLHGMLIPEDLGGGGLLPSEGMRVFEEVTKADASVGWAWMASEWGTAGVVGYLAPEVAATVFGADRPFIAAGQLLPRHVGVKVDGGYIIDGDYSFASGSDHATWIGAGFVVADENGNPILGENGQPQARIALMPKDQVEFSTNWDVWGLAGTGSHDYRVTKQFVPAEYTTPTFGGTPTRPEVMYQLTNELAGGLPHASIALGIATRALELVADLTTGKMRPNYTMPVGEADFFRIDFARKEANLRAARLYVYDVTRAAEATVAAGDPITPEHVARVTQMLSWVHEVALDVVEFAHRWGGSKSIGSTSTLGRYVRDMHVATQHLLVDPKMLVDSAAVLLPIYAQAKD</sequence>
<dbReference type="GO" id="GO:0050660">
    <property type="term" value="F:flavin adenine dinucleotide binding"/>
    <property type="evidence" value="ECO:0007669"/>
    <property type="project" value="InterPro"/>
</dbReference>
<dbReference type="OrthoDB" id="3404950at2"/>
<name>R7YDJ0_9ACTN</name>
<evidence type="ECO:0000259" key="2">
    <source>
        <dbReference type="Pfam" id="PF02771"/>
    </source>
</evidence>
<evidence type="ECO:0000256" key="1">
    <source>
        <dbReference type="ARBA" id="ARBA00023002"/>
    </source>
</evidence>
<dbReference type="PIRSF" id="PIRSF016578">
    <property type="entry name" value="HsaA"/>
    <property type="match status" value="1"/>
</dbReference>
<protein>
    <submittedName>
        <fullName evidence="4">Acyl-CoA dehydrogenase</fullName>
    </submittedName>
</protein>
<keyword evidence="1" id="KW-0560">Oxidoreductase</keyword>
<dbReference type="AlphaFoldDB" id="R7YDJ0"/>
<dbReference type="PANTHER" id="PTHR43884">
    <property type="entry name" value="ACYL-COA DEHYDROGENASE"/>
    <property type="match status" value="1"/>
</dbReference>
<dbReference type="InterPro" id="IPR009100">
    <property type="entry name" value="AcylCoA_DH/oxidase_NM_dom_sf"/>
</dbReference>
<dbReference type="Pfam" id="PF08028">
    <property type="entry name" value="Acyl-CoA_dh_2"/>
    <property type="match status" value="1"/>
</dbReference>
<dbReference type="SUPFAM" id="SSF47203">
    <property type="entry name" value="Acyl-CoA dehydrogenase C-terminal domain-like"/>
    <property type="match status" value="1"/>
</dbReference>
<dbReference type="GO" id="GO:0003995">
    <property type="term" value="F:acyl-CoA dehydrogenase activity"/>
    <property type="evidence" value="ECO:0007669"/>
    <property type="project" value="TreeGrafter"/>
</dbReference>
<accession>R7YDJ0</accession>
<dbReference type="Gene3D" id="2.40.110.10">
    <property type="entry name" value="Butyryl-CoA Dehydrogenase, subunit A, domain 2"/>
    <property type="match status" value="1"/>
</dbReference>
<dbReference type="Gene3D" id="1.10.540.10">
    <property type="entry name" value="Acyl-CoA dehydrogenase/oxidase, N-terminal domain"/>
    <property type="match status" value="1"/>
</dbReference>
<evidence type="ECO:0000313" key="4">
    <source>
        <dbReference type="EMBL" id="EON34086.1"/>
    </source>
</evidence>
<evidence type="ECO:0000259" key="3">
    <source>
        <dbReference type="Pfam" id="PF08028"/>
    </source>
</evidence>
<dbReference type="SUPFAM" id="SSF56645">
    <property type="entry name" value="Acyl-CoA dehydrogenase NM domain-like"/>
    <property type="match status" value="1"/>
</dbReference>
<dbReference type="InterPro" id="IPR013786">
    <property type="entry name" value="AcylCoA_DH/ox_N"/>
</dbReference>
<reference evidence="4 5" key="1">
    <citation type="journal article" date="2013" name="Genome Announc.">
        <title>Draft Genome Sequence of a Benzothiophene-Desulfurizing Bacterium, Gordona terrae Strain C-6.</title>
        <authorList>
            <person name="Wang W."/>
            <person name="Ma T."/>
            <person name="Ren Y."/>
            <person name="Li G."/>
        </authorList>
    </citation>
    <scope>NUCLEOTIDE SEQUENCE [LARGE SCALE GENOMIC DNA]</scope>
    <source>
        <strain evidence="4 5">C-6</strain>
    </source>
</reference>
<proteinExistence type="predicted"/>
<feature type="domain" description="Acyl-CoA dehydrogenase C-terminal" evidence="3">
    <location>
        <begin position="259"/>
        <end position="389"/>
    </location>
</feature>
<dbReference type="Gene3D" id="1.20.140.10">
    <property type="entry name" value="Butyryl-CoA Dehydrogenase, subunit A, domain 3"/>
    <property type="match status" value="1"/>
</dbReference>
<dbReference type="PANTHER" id="PTHR43884:SF12">
    <property type="entry name" value="ISOVALERYL-COA DEHYDROGENASE, MITOCHONDRIAL-RELATED"/>
    <property type="match status" value="1"/>
</dbReference>
<dbReference type="InterPro" id="IPR036250">
    <property type="entry name" value="AcylCo_DH-like_C"/>
</dbReference>